<dbReference type="InterPro" id="IPR014001">
    <property type="entry name" value="Helicase_ATP-bd"/>
</dbReference>
<dbReference type="eggNOG" id="KOG4439">
    <property type="taxonomic scope" value="Eukaryota"/>
</dbReference>
<sequence>MKFGDYSFVTSTPVNKNLKASSRFLDNNSAMPSPIIPKHHPPNIPVKSNVLDYKTKDIDETIFISDDEDPVFELPCIEKKSTMDPDVVNSLGERFRKSLSGMGDERTALNNEVNSNANKVTDSKFGGTAKNGSTVGQNVRNSYKNITNNEITKGVSSNTGINLYNNKLNQRDVKNFDTISEIAKTLKRRSPPPTFNTPDRPKVKPMAAFRKMQKPGPVLCSPQPLTERVVKEQLKDKKELRDVVLNPIISQEIKYNRAVQNAIDEIKSTGKEITLDGDTIETIIAVNKTKRLIGGLMNENRMITITSKLADLFKTLLTFIERFDTKMKVETPDCFIMELNPYQKKGLAFLIEREKSYPCGGILADDMGLGKTAQMISLLVYQKNNALANKQIEHIRRVKAKENAFIPIKTTLIITPLSLMDQWESEIRKFTSSGFLTVYQFHGPKRTNDPHILGQYDVVISSYNTIASEFTSVFNSEDEENGHKFKKGHVPKKSVGNKIPKVSVLDRVCFQRVILDEAHTIKNRNSRVSRACSALSSLYRWCVTGTPVHNEMMDAFSLFRFLHCHPIDQEAMWRQYMSSGSQEGPFRLETLVKATLLRRTKNDTSEESGEKLVNLPKRHVKQVNLEMMPNERLIYDQMFKAAQKFVKNFLDEFSDKRNDNELPDSKNPFLNAKMSERDGQFQKMACILVYLLRLRQACNHLYLTKAGLDLNCFDAIDEKSAKLMKDDISMAESFNESVMSNAQSDDHLEVFNRNFLSSKVKALFKHLSKILNETKDKVIIISQWTSMFFIIQSHLNKKGIPYVEITGEVSQEDRQKAQSAINSKSDNVRIMFLSLKAGGVGLNLIGANHIFMLDLHWNPFNEDQACDRIYRIGQTKEVFIHKFVCKNTVENRVLELQNRKRELSKEFLGETRVKKANHLNNEDLAFIFDC</sequence>
<dbReference type="STRING" id="34506.A0A090LGL8"/>
<dbReference type="InterPro" id="IPR049730">
    <property type="entry name" value="SNF2/RAD54-like_C"/>
</dbReference>
<dbReference type="Gene3D" id="3.40.50.10810">
    <property type="entry name" value="Tandem AAA-ATPase domain"/>
    <property type="match status" value="1"/>
</dbReference>
<gene>
    <name evidence="6 8 9" type="ORF">SRAE_2000191700</name>
</gene>
<reference evidence="8" key="2">
    <citation type="submission" date="2020-12" db="UniProtKB">
        <authorList>
            <consortium name="WormBaseParasite"/>
        </authorList>
    </citation>
    <scope>IDENTIFICATION</scope>
</reference>
<evidence type="ECO:0000256" key="2">
    <source>
        <dbReference type="ARBA" id="ARBA00022801"/>
    </source>
</evidence>
<reference evidence="6 7" key="1">
    <citation type="submission" date="2014-09" db="EMBL/GenBank/DDBJ databases">
        <authorList>
            <person name="Martin A.A."/>
        </authorList>
    </citation>
    <scope>NUCLEOTIDE SEQUENCE</scope>
    <source>
        <strain evidence="7">ED321</strain>
        <strain evidence="6">ED321 Heterogonic</strain>
    </source>
</reference>
<dbReference type="WBParaSite" id="SRAE_2000191700.1">
    <property type="protein sequence ID" value="SRAE_2000191700.1"/>
    <property type="gene ID" value="WBGene00262124"/>
</dbReference>
<proteinExistence type="predicted"/>
<dbReference type="OMA" id="TEINRCT"/>
<feature type="domain" description="Helicase ATP-binding" evidence="4">
    <location>
        <begin position="352"/>
        <end position="565"/>
    </location>
</feature>
<dbReference type="OrthoDB" id="423559at2759"/>
<evidence type="ECO:0000259" key="4">
    <source>
        <dbReference type="PROSITE" id="PS51192"/>
    </source>
</evidence>
<dbReference type="GO" id="GO:0008094">
    <property type="term" value="F:ATP-dependent activity, acting on DNA"/>
    <property type="evidence" value="ECO:0007669"/>
    <property type="project" value="TreeGrafter"/>
</dbReference>
<accession>A0A090LGL8</accession>
<dbReference type="GO" id="GO:0016787">
    <property type="term" value="F:hydrolase activity"/>
    <property type="evidence" value="ECO:0007669"/>
    <property type="project" value="UniProtKB-KW"/>
</dbReference>
<evidence type="ECO:0000313" key="6">
    <source>
        <dbReference type="EMBL" id="CEF67253.1"/>
    </source>
</evidence>
<dbReference type="InterPro" id="IPR027417">
    <property type="entry name" value="P-loop_NTPase"/>
</dbReference>
<feature type="domain" description="Helicase C-terminal" evidence="5">
    <location>
        <begin position="762"/>
        <end position="925"/>
    </location>
</feature>
<dbReference type="CTD" id="36379618"/>
<name>A0A090LGL8_STRRB</name>
<dbReference type="CDD" id="cd18793">
    <property type="entry name" value="SF2_C_SNF"/>
    <property type="match status" value="1"/>
</dbReference>
<dbReference type="CDD" id="cd18008">
    <property type="entry name" value="DEXDc_SHPRH-like"/>
    <property type="match status" value="1"/>
</dbReference>
<dbReference type="InterPro" id="IPR038718">
    <property type="entry name" value="SNF2-like_sf"/>
</dbReference>
<dbReference type="WormBase" id="SRAE_2000191700">
    <property type="protein sequence ID" value="SRP10365"/>
    <property type="gene ID" value="WBGene00262124"/>
</dbReference>
<dbReference type="GeneID" id="36379618"/>
<dbReference type="Proteomes" id="UP000035682">
    <property type="component" value="Unplaced"/>
</dbReference>
<dbReference type="PANTHER" id="PTHR45626:SF50">
    <property type="entry name" value="TRANSCRIPTION TERMINATION FACTOR 2"/>
    <property type="match status" value="1"/>
</dbReference>
<evidence type="ECO:0000313" key="7">
    <source>
        <dbReference type="Proteomes" id="UP000035682"/>
    </source>
</evidence>
<dbReference type="PANTHER" id="PTHR45626">
    <property type="entry name" value="TRANSCRIPTION TERMINATION FACTOR 2-RELATED"/>
    <property type="match status" value="1"/>
</dbReference>
<dbReference type="InterPro" id="IPR001650">
    <property type="entry name" value="Helicase_C-like"/>
</dbReference>
<dbReference type="Pfam" id="PF00271">
    <property type="entry name" value="Helicase_C"/>
    <property type="match status" value="1"/>
</dbReference>
<evidence type="ECO:0000256" key="1">
    <source>
        <dbReference type="ARBA" id="ARBA00022741"/>
    </source>
</evidence>
<dbReference type="SMART" id="SM00487">
    <property type="entry name" value="DEXDc"/>
    <property type="match status" value="1"/>
</dbReference>
<keyword evidence="2" id="KW-0378">Hydrolase</keyword>
<evidence type="ECO:0000313" key="9">
    <source>
        <dbReference type="WormBase" id="SRAE_2000191700"/>
    </source>
</evidence>
<dbReference type="PROSITE" id="PS51194">
    <property type="entry name" value="HELICASE_CTER"/>
    <property type="match status" value="1"/>
</dbReference>
<dbReference type="InterPro" id="IPR050628">
    <property type="entry name" value="SNF2_RAD54_helicase_TF"/>
</dbReference>
<evidence type="ECO:0000313" key="8">
    <source>
        <dbReference type="WBParaSite" id="SRAE_2000191700.1"/>
    </source>
</evidence>
<dbReference type="PROSITE" id="PS51192">
    <property type="entry name" value="HELICASE_ATP_BIND_1"/>
    <property type="match status" value="1"/>
</dbReference>
<keyword evidence="1" id="KW-0547">Nucleotide-binding</keyword>
<dbReference type="EMBL" id="LN609529">
    <property type="protein sequence ID" value="CEF67253.1"/>
    <property type="molecule type" value="Genomic_DNA"/>
</dbReference>
<keyword evidence="7" id="KW-1185">Reference proteome</keyword>
<protein>
    <submittedName>
        <fullName evidence="6 8">Transcription termination factor 2</fullName>
    </submittedName>
</protein>
<dbReference type="Gene3D" id="3.40.50.300">
    <property type="entry name" value="P-loop containing nucleotide triphosphate hydrolases"/>
    <property type="match status" value="1"/>
</dbReference>
<dbReference type="GO" id="GO:0005634">
    <property type="term" value="C:nucleus"/>
    <property type="evidence" value="ECO:0007669"/>
    <property type="project" value="TreeGrafter"/>
</dbReference>
<dbReference type="AlphaFoldDB" id="A0A090LGL8"/>
<dbReference type="SMART" id="SM00490">
    <property type="entry name" value="HELICc"/>
    <property type="match status" value="1"/>
</dbReference>
<keyword evidence="3" id="KW-0067">ATP-binding</keyword>
<dbReference type="InterPro" id="IPR000330">
    <property type="entry name" value="SNF2_N"/>
</dbReference>
<dbReference type="GO" id="GO:0006281">
    <property type="term" value="P:DNA repair"/>
    <property type="evidence" value="ECO:0007669"/>
    <property type="project" value="TreeGrafter"/>
</dbReference>
<organism evidence="6">
    <name type="scientific">Strongyloides ratti</name>
    <name type="common">Parasitic roundworm</name>
    <dbReference type="NCBI Taxonomy" id="34506"/>
    <lineage>
        <taxon>Eukaryota</taxon>
        <taxon>Metazoa</taxon>
        <taxon>Ecdysozoa</taxon>
        <taxon>Nematoda</taxon>
        <taxon>Chromadorea</taxon>
        <taxon>Rhabditida</taxon>
        <taxon>Tylenchina</taxon>
        <taxon>Panagrolaimomorpha</taxon>
        <taxon>Strongyloidoidea</taxon>
        <taxon>Strongyloididae</taxon>
        <taxon>Strongyloides</taxon>
    </lineage>
</organism>
<evidence type="ECO:0000256" key="3">
    <source>
        <dbReference type="ARBA" id="ARBA00022840"/>
    </source>
</evidence>
<dbReference type="GO" id="GO:0005524">
    <property type="term" value="F:ATP binding"/>
    <property type="evidence" value="ECO:0007669"/>
    <property type="project" value="UniProtKB-KW"/>
</dbReference>
<dbReference type="Pfam" id="PF00176">
    <property type="entry name" value="SNF2-rel_dom"/>
    <property type="match status" value="1"/>
</dbReference>
<evidence type="ECO:0000259" key="5">
    <source>
        <dbReference type="PROSITE" id="PS51194"/>
    </source>
</evidence>
<dbReference type="RefSeq" id="XP_024506453.1">
    <property type="nucleotide sequence ID" value="XM_024652926.1"/>
</dbReference>
<dbReference type="SUPFAM" id="SSF52540">
    <property type="entry name" value="P-loop containing nucleoside triphosphate hydrolases"/>
    <property type="match status" value="2"/>
</dbReference>